<keyword evidence="4" id="KW-1185">Reference proteome</keyword>
<gene>
    <name evidence="3" type="ORF">GCM10009546_07010</name>
</gene>
<feature type="domain" description="Histidine kinase/HSP90-like ATPase" evidence="2">
    <location>
        <begin position="15"/>
        <end position="110"/>
    </location>
</feature>
<keyword evidence="1" id="KW-0723">Serine/threonine-protein kinase</keyword>
<evidence type="ECO:0000313" key="4">
    <source>
        <dbReference type="Proteomes" id="UP001501427"/>
    </source>
</evidence>
<dbReference type="InterPro" id="IPR050267">
    <property type="entry name" value="Anti-sigma-factor_SerPK"/>
</dbReference>
<dbReference type="Pfam" id="PF13581">
    <property type="entry name" value="HATPase_c_2"/>
    <property type="match status" value="1"/>
</dbReference>
<dbReference type="InterPro" id="IPR036890">
    <property type="entry name" value="HATPase_C_sf"/>
</dbReference>
<dbReference type="RefSeq" id="WP_376773066.1">
    <property type="nucleotide sequence ID" value="NZ_JACHMV010000001.1"/>
</dbReference>
<reference evidence="3 4" key="1">
    <citation type="journal article" date="2019" name="Int. J. Syst. Evol. Microbiol.">
        <title>The Global Catalogue of Microorganisms (GCM) 10K type strain sequencing project: providing services to taxonomists for standard genome sequencing and annotation.</title>
        <authorList>
            <consortium name="The Broad Institute Genomics Platform"/>
            <consortium name="The Broad Institute Genome Sequencing Center for Infectious Disease"/>
            <person name="Wu L."/>
            <person name="Ma J."/>
        </authorList>
    </citation>
    <scope>NUCLEOTIDE SEQUENCE [LARGE SCALE GENOMIC DNA]</scope>
    <source>
        <strain evidence="3 4">JCM 10667</strain>
    </source>
</reference>
<keyword evidence="1" id="KW-0418">Kinase</keyword>
<dbReference type="InterPro" id="IPR003594">
    <property type="entry name" value="HATPase_dom"/>
</dbReference>
<dbReference type="EMBL" id="BAAAHD010000002">
    <property type="protein sequence ID" value="GAA0547528.1"/>
    <property type="molecule type" value="Genomic_DNA"/>
</dbReference>
<proteinExistence type="predicted"/>
<comment type="caution">
    <text evidence="3">The sequence shown here is derived from an EMBL/GenBank/DDBJ whole genome shotgun (WGS) entry which is preliminary data.</text>
</comment>
<dbReference type="PANTHER" id="PTHR35526:SF3">
    <property type="entry name" value="ANTI-SIGMA-F FACTOR RSBW"/>
    <property type="match status" value="1"/>
</dbReference>
<dbReference type="Proteomes" id="UP001501427">
    <property type="component" value="Unassembled WGS sequence"/>
</dbReference>
<evidence type="ECO:0000256" key="1">
    <source>
        <dbReference type="ARBA" id="ARBA00022527"/>
    </source>
</evidence>
<dbReference type="PANTHER" id="PTHR35526">
    <property type="entry name" value="ANTI-SIGMA-F FACTOR RSBW-RELATED"/>
    <property type="match status" value="1"/>
</dbReference>
<accession>A0ABN1DNN8</accession>
<dbReference type="Gene3D" id="3.30.565.10">
    <property type="entry name" value="Histidine kinase-like ATPase, C-terminal domain"/>
    <property type="match status" value="1"/>
</dbReference>
<dbReference type="CDD" id="cd16936">
    <property type="entry name" value="HATPase_RsbW-like"/>
    <property type="match status" value="1"/>
</dbReference>
<organism evidence="3 4">
    <name type="scientific">Actinomadura livida</name>
    <dbReference type="NCBI Taxonomy" id="79909"/>
    <lineage>
        <taxon>Bacteria</taxon>
        <taxon>Bacillati</taxon>
        <taxon>Actinomycetota</taxon>
        <taxon>Actinomycetes</taxon>
        <taxon>Streptosporangiales</taxon>
        <taxon>Thermomonosporaceae</taxon>
        <taxon>Actinomadura</taxon>
    </lineage>
</organism>
<sequence>MCAWRLPTDASCASVARSLLGIAMTKLGLDRGATDDAVLAASELATNALTHSGAAAPPELWVWARTTPRPQLLITVYDACRASWPTNTPGDLLDDHGRGIGIVDMLADAWGAHPSRSICTGGTQGKAVWAAFPLPGPWPDPRTTAPPMLAARHLTATLTARGITNTAHRHGRGVSLVTIPLGSNEETNIWIEPGHLSYTLPNGTRHRRPIVDLHDTTETLVQHIETQRGTR</sequence>
<keyword evidence="1" id="KW-0808">Transferase</keyword>
<name>A0ABN1DNN8_9ACTN</name>
<evidence type="ECO:0000313" key="3">
    <source>
        <dbReference type="EMBL" id="GAA0547528.1"/>
    </source>
</evidence>
<evidence type="ECO:0000259" key="2">
    <source>
        <dbReference type="Pfam" id="PF13581"/>
    </source>
</evidence>
<protein>
    <recommendedName>
        <fullName evidence="2">Histidine kinase/HSP90-like ATPase domain-containing protein</fullName>
    </recommendedName>
</protein>